<feature type="region of interest" description="Disordered" evidence="1">
    <location>
        <begin position="318"/>
        <end position="370"/>
    </location>
</feature>
<dbReference type="Proteomes" id="UP000182241">
    <property type="component" value="Unassembled WGS sequence"/>
</dbReference>
<feature type="transmembrane region" description="Helical" evidence="2">
    <location>
        <begin position="207"/>
        <end position="224"/>
    </location>
</feature>
<sequence>MTKIIRSPALALYVLPPLIGEFFLGDFPFVLLPLIVVLAPWYGAGALLIREVARRRGRGWPTIALLALAWALIGEGLLGQSLFNPGYADAHLLDHGFLPGLGIGATWTVFVLAIHVAFSICLPIAIVELGMGEPHRPLLRRRGILVCTALLLVGAVVTFSTAYHTWGHFVATWPRLAGTAVVAVALVILALCLPVRRPDAARAPSPGIALALFLACGAALLGGVRLPTAAGLVTMTAGNVVAVIALARWAPSPQWADRHRLAVITAGLLTYGWSAPIRMWGHTPADHTLALVSGAVYLAAEIAIVLWLRRTHRRGAAARSTAAASARPRRGARAGRRCSPAGAGGDGARTPAAPVSSRACPPRWAPRRRA</sequence>
<reference evidence="4" key="1">
    <citation type="submission" date="2016-10" db="EMBL/GenBank/DDBJ databases">
        <authorList>
            <person name="Varghese N."/>
            <person name="Submissions S."/>
        </authorList>
    </citation>
    <scope>NUCLEOTIDE SEQUENCE [LARGE SCALE GENOMIC DNA]</scope>
    <source>
        <strain evidence="4">DSM 44234</strain>
    </source>
</reference>
<dbReference type="EMBL" id="FNSA01000003">
    <property type="protein sequence ID" value="SED53167.1"/>
    <property type="molecule type" value="Genomic_DNA"/>
</dbReference>
<name>A0A1H5BFQ1_TSUTY</name>
<evidence type="ECO:0008006" key="5">
    <source>
        <dbReference type="Google" id="ProtNLM"/>
    </source>
</evidence>
<feature type="transmembrane region" description="Helical" evidence="2">
    <location>
        <begin position="287"/>
        <end position="308"/>
    </location>
</feature>
<keyword evidence="2" id="KW-0812">Transmembrane</keyword>
<feature type="transmembrane region" description="Helical" evidence="2">
    <location>
        <begin position="30"/>
        <end position="49"/>
    </location>
</feature>
<proteinExistence type="predicted"/>
<gene>
    <name evidence="3" type="ORF">SAMN04489793_5140</name>
</gene>
<organism evidence="3 4">
    <name type="scientific">Tsukamurella tyrosinosolvens</name>
    <dbReference type="NCBI Taxonomy" id="57704"/>
    <lineage>
        <taxon>Bacteria</taxon>
        <taxon>Bacillati</taxon>
        <taxon>Actinomycetota</taxon>
        <taxon>Actinomycetes</taxon>
        <taxon>Mycobacteriales</taxon>
        <taxon>Tsukamurellaceae</taxon>
        <taxon>Tsukamurella</taxon>
    </lineage>
</organism>
<feature type="transmembrane region" description="Helical" evidence="2">
    <location>
        <begin position="261"/>
        <end position="281"/>
    </location>
</feature>
<keyword evidence="2" id="KW-0472">Membrane</keyword>
<feature type="transmembrane region" description="Helical" evidence="2">
    <location>
        <begin position="103"/>
        <end position="131"/>
    </location>
</feature>
<evidence type="ECO:0000256" key="1">
    <source>
        <dbReference type="SAM" id="MobiDB-lite"/>
    </source>
</evidence>
<evidence type="ECO:0000256" key="2">
    <source>
        <dbReference type="SAM" id="Phobius"/>
    </source>
</evidence>
<feature type="transmembrane region" description="Helical" evidence="2">
    <location>
        <begin position="230"/>
        <end position="249"/>
    </location>
</feature>
<protein>
    <recommendedName>
        <fullName evidence="5">DUF998 domain-containing protein</fullName>
    </recommendedName>
</protein>
<feature type="transmembrane region" description="Helical" evidence="2">
    <location>
        <begin position="176"/>
        <end position="195"/>
    </location>
</feature>
<feature type="transmembrane region" description="Helical" evidence="2">
    <location>
        <begin position="143"/>
        <end position="164"/>
    </location>
</feature>
<dbReference type="STRING" id="57704.SAMN04489793_5140"/>
<evidence type="ECO:0000313" key="4">
    <source>
        <dbReference type="Proteomes" id="UP000182241"/>
    </source>
</evidence>
<keyword evidence="4" id="KW-1185">Reference proteome</keyword>
<dbReference type="AlphaFoldDB" id="A0A1H5BFQ1"/>
<accession>A0A1H5BFQ1</accession>
<feature type="compositionally biased region" description="Basic residues" evidence="1">
    <location>
        <begin position="327"/>
        <end position="336"/>
    </location>
</feature>
<feature type="transmembrane region" description="Helical" evidence="2">
    <location>
        <begin position="61"/>
        <end position="83"/>
    </location>
</feature>
<evidence type="ECO:0000313" key="3">
    <source>
        <dbReference type="EMBL" id="SED53167.1"/>
    </source>
</evidence>
<keyword evidence="2" id="KW-1133">Transmembrane helix</keyword>